<dbReference type="InterPro" id="IPR027417">
    <property type="entry name" value="P-loop_NTPase"/>
</dbReference>
<proteinExistence type="inferred from homology"/>
<dbReference type="GO" id="GO:0006233">
    <property type="term" value="P:dTDP biosynthetic process"/>
    <property type="evidence" value="ECO:0007669"/>
    <property type="project" value="InterPro"/>
</dbReference>
<evidence type="ECO:0000256" key="9">
    <source>
        <dbReference type="ARBA" id="ARBA00029962"/>
    </source>
</evidence>
<dbReference type="CDD" id="cd01672">
    <property type="entry name" value="TMPK"/>
    <property type="match status" value="1"/>
</dbReference>
<evidence type="ECO:0000256" key="10">
    <source>
        <dbReference type="ARBA" id="ARBA00048743"/>
    </source>
</evidence>
<dbReference type="GO" id="GO:0006235">
    <property type="term" value="P:dTTP biosynthetic process"/>
    <property type="evidence" value="ECO:0007669"/>
    <property type="project" value="UniProtKB-UniRule"/>
</dbReference>
<evidence type="ECO:0000259" key="12">
    <source>
        <dbReference type="Pfam" id="PF02223"/>
    </source>
</evidence>
<dbReference type="InterPro" id="IPR039430">
    <property type="entry name" value="Thymidylate_kin-like_dom"/>
</dbReference>
<keyword evidence="5 11" id="KW-0545">Nucleotide biosynthesis</keyword>
<evidence type="ECO:0000256" key="7">
    <source>
        <dbReference type="ARBA" id="ARBA00022777"/>
    </source>
</evidence>
<evidence type="ECO:0000313" key="14">
    <source>
        <dbReference type="Proteomes" id="UP000023464"/>
    </source>
</evidence>
<evidence type="ECO:0000256" key="5">
    <source>
        <dbReference type="ARBA" id="ARBA00022727"/>
    </source>
</evidence>
<dbReference type="GO" id="GO:0005524">
    <property type="term" value="F:ATP binding"/>
    <property type="evidence" value="ECO:0007669"/>
    <property type="project" value="UniProtKB-UniRule"/>
</dbReference>
<dbReference type="PANTHER" id="PTHR10344">
    <property type="entry name" value="THYMIDYLATE KINASE"/>
    <property type="match status" value="1"/>
</dbReference>
<evidence type="ECO:0000256" key="1">
    <source>
        <dbReference type="ARBA" id="ARBA00009776"/>
    </source>
</evidence>
<evidence type="ECO:0000256" key="6">
    <source>
        <dbReference type="ARBA" id="ARBA00022741"/>
    </source>
</evidence>
<dbReference type="GO" id="GO:0006227">
    <property type="term" value="P:dUDP biosynthetic process"/>
    <property type="evidence" value="ECO:0007669"/>
    <property type="project" value="TreeGrafter"/>
</dbReference>
<evidence type="ECO:0000256" key="11">
    <source>
        <dbReference type="HAMAP-Rule" id="MF_00165"/>
    </source>
</evidence>
<accession>A0A022PFQ8</accession>
<evidence type="ECO:0000313" key="13">
    <source>
        <dbReference type="EMBL" id="EYU14486.1"/>
    </source>
</evidence>
<evidence type="ECO:0000256" key="4">
    <source>
        <dbReference type="ARBA" id="ARBA00022679"/>
    </source>
</evidence>
<comment type="caution">
    <text evidence="13">The sequence shown here is derived from an EMBL/GenBank/DDBJ whole genome shotgun (WGS) entry which is preliminary data.</text>
</comment>
<sequence length="224" mass="26016">MIRRGLFIAFEGNDGAGKSTISREVYDILSLDYNNIVFLDKNYPLLPSGYSMYHMGKIRDLLWDYDISAPLGELGDRHWILLIASWFSVLDSLIIQPCLLQGKIIICDSWYYKYLARFLLKSTELAKLSKSVLSINTKPDMVIYLDVPPNIAEKRKKILKPSESGKLEINEKYDFIEYQKHVLNQYQTFYDDTWKIIDTDTLTKDAVIKSIVDIIRVEILKKCN</sequence>
<keyword evidence="4 11" id="KW-0808">Transferase</keyword>
<organism evidence="13 14">
    <name type="scientific">Photorhabdus aegyptia</name>
    <dbReference type="NCBI Taxonomy" id="2805098"/>
    <lineage>
        <taxon>Bacteria</taxon>
        <taxon>Pseudomonadati</taxon>
        <taxon>Pseudomonadota</taxon>
        <taxon>Gammaproteobacteria</taxon>
        <taxon>Enterobacterales</taxon>
        <taxon>Morganellaceae</taxon>
        <taxon>Photorhabdus</taxon>
    </lineage>
</organism>
<keyword evidence="7 11" id="KW-0418">Kinase</keyword>
<gene>
    <name evidence="11" type="primary">tmk</name>
    <name evidence="13" type="ORF">BA1DRAFT_02993</name>
</gene>
<dbReference type="Proteomes" id="UP000023464">
    <property type="component" value="Unassembled WGS sequence"/>
</dbReference>
<keyword evidence="8 11" id="KW-0067">ATP-binding</keyword>
<dbReference type="PATRIC" id="fig|1393736.3.peg.3067"/>
<keyword evidence="14" id="KW-1185">Reference proteome</keyword>
<protein>
    <recommendedName>
        <fullName evidence="3 11">Thymidylate kinase</fullName>
        <ecNumber evidence="2 11">2.7.4.9</ecNumber>
    </recommendedName>
    <alternativeName>
        <fullName evidence="9 11">dTMP kinase</fullName>
    </alternativeName>
</protein>
<dbReference type="EMBL" id="JFGV01000046">
    <property type="protein sequence ID" value="EYU14486.1"/>
    <property type="molecule type" value="Genomic_DNA"/>
</dbReference>
<comment type="function">
    <text evidence="11">Phosphorylation of dTMP to form dTDP in both de novo and salvage pathways of dTTP synthesis.</text>
</comment>
<dbReference type="Pfam" id="PF02223">
    <property type="entry name" value="Thymidylate_kin"/>
    <property type="match status" value="1"/>
</dbReference>
<name>A0A022PFQ8_9GAMM</name>
<dbReference type="AlphaFoldDB" id="A0A022PFQ8"/>
<dbReference type="SUPFAM" id="SSF52540">
    <property type="entry name" value="P-loop containing nucleoside triphosphate hydrolases"/>
    <property type="match status" value="1"/>
</dbReference>
<dbReference type="PANTHER" id="PTHR10344:SF4">
    <property type="entry name" value="UMP-CMP KINASE 2, MITOCHONDRIAL"/>
    <property type="match status" value="1"/>
</dbReference>
<evidence type="ECO:0000256" key="2">
    <source>
        <dbReference type="ARBA" id="ARBA00012980"/>
    </source>
</evidence>
<evidence type="ECO:0000256" key="8">
    <source>
        <dbReference type="ARBA" id="ARBA00022840"/>
    </source>
</evidence>
<dbReference type="Gene3D" id="3.40.50.300">
    <property type="entry name" value="P-loop containing nucleotide triphosphate hydrolases"/>
    <property type="match status" value="1"/>
</dbReference>
<dbReference type="EC" id="2.7.4.9" evidence="2 11"/>
<dbReference type="GO" id="GO:0005737">
    <property type="term" value="C:cytoplasm"/>
    <property type="evidence" value="ECO:0007669"/>
    <property type="project" value="TreeGrafter"/>
</dbReference>
<dbReference type="GO" id="GO:0004798">
    <property type="term" value="F:dTMP kinase activity"/>
    <property type="evidence" value="ECO:0007669"/>
    <property type="project" value="UniProtKB-UniRule"/>
</dbReference>
<comment type="catalytic activity">
    <reaction evidence="10 11">
        <text>dTMP + ATP = dTDP + ADP</text>
        <dbReference type="Rhea" id="RHEA:13517"/>
        <dbReference type="ChEBI" id="CHEBI:30616"/>
        <dbReference type="ChEBI" id="CHEBI:58369"/>
        <dbReference type="ChEBI" id="CHEBI:63528"/>
        <dbReference type="ChEBI" id="CHEBI:456216"/>
        <dbReference type="EC" id="2.7.4.9"/>
    </reaction>
</comment>
<feature type="binding site" evidence="11">
    <location>
        <begin position="12"/>
        <end position="19"/>
    </location>
    <ligand>
        <name>ATP</name>
        <dbReference type="ChEBI" id="CHEBI:30616"/>
    </ligand>
</feature>
<comment type="similarity">
    <text evidence="1 11">Belongs to the thymidylate kinase family.</text>
</comment>
<reference evidence="13 14" key="1">
    <citation type="submission" date="2014-03" db="EMBL/GenBank/DDBJ databases">
        <title>Draft Genome of Photorhabdus luminescens BA1, an Egyptian Isolate.</title>
        <authorList>
            <person name="Ghazal S."/>
            <person name="Hurst S.G.IV."/>
            <person name="Morris K."/>
            <person name="Thomas K."/>
            <person name="Tisa L.S."/>
        </authorList>
    </citation>
    <scope>NUCLEOTIDE SEQUENCE [LARGE SCALE GENOMIC DNA]</scope>
    <source>
        <strain evidence="13 14">BA1</strain>
    </source>
</reference>
<dbReference type="HAMAP" id="MF_00165">
    <property type="entry name" value="Thymidylate_kinase"/>
    <property type="match status" value="1"/>
</dbReference>
<keyword evidence="6 11" id="KW-0547">Nucleotide-binding</keyword>
<dbReference type="InterPro" id="IPR018094">
    <property type="entry name" value="Thymidylate_kinase"/>
</dbReference>
<feature type="domain" description="Thymidylate kinase-like" evidence="12">
    <location>
        <begin position="94"/>
        <end position="205"/>
    </location>
</feature>
<evidence type="ECO:0000256" key="3">
    <source>
        <dbReference type="ARBA" id="ARBA00017144"/>
    </source>
</evidence>